<evidence type="ECO:0000313" key="2">
    <source>
        <dbReference type="Proteomes" id="UP001165648"/>
    </source>
</evidence>
<protein>
    <submittedName>
        <fullName evidence="1">DUF4258 domain-containing protein</fullName>
    </submittedName>
</protein>
<reference evidence="1 2" key="1">
    <citation type="submission" date="2022-07" db="EMBL/GenBank/DDBJ databases">
        <title>Bombella genomes.</title>
        <authorList>
            <person name="Harer L."/>
            <person name="Styblova S."/>
            <person name="Ehrmann M."/>
        </authorList>
    </citation>
    <scope>NUCLEOTIDE SEQUENCE [LARGE SCALE GENOMIC DNA]</scope>
    <source>
        <strain evidence="1 2">TMW 2.2558</strain>
    </source>
</reference>
<gene>
    <name evidence="1" type="ORF">NQF64_08805</name>
</gene>
<name>A0ABT3WC41_9PROT</name>
<sequence length="82" mass="9531">MKKSEIIFTSHAKERMKERCVIFMEVEEVLRKGRVTLVEYDPNRGNDKFTVEGAINDYKKLKVVISLLEEVCIIKVITVMTP</sequence>
<dbReference type="Pfam" id="PF14076">
    <property type="entry name" value="DUF4258"/>
    <property type="match status" value="1"/>
</dbReference>
<dbReference type="EMBL" id="JANIDW010000008">
    <property type="protein sequence ID" value="MCX5615332.1"/>
    <property type="molecule type" value="Genomic_DNA"/>
</dbReference>
<dbReference type="InterPro" id="IPR025354">
    <property type="entry name" value="DUF4258"/>
</dbReference>
<dbReference type="Proteomes" id="UP001165648">
    <property type="component" value="Unassembled WGS sequence"/>
</dbReference>
<accession>A0ABT3WC41</accession>
<comment type="caution">
    <text evidence="1">The sequence shown here is derived from an EMBL/GenBank/DDBJ whole genome shotgun (WGS) entry which is preliminary data.</text>
</comment>
<dbReference type="RefSeq" id="WP_266107131.1">
    <property type="nucleotide sequence ID" value="NZ_JANIDW010000008.1"/>
</dbReference>
<organism evidence="1 2">
    <name type="scientific">Bombella saccharophila</name>
    <dbReference type="NCBI Taxonomy" id="2967338"/>
    <lineage>
        <taxon>Bacteria</taxon>
        <taxon>Pseudomonadati</taxon>
        <taxon>Pseudomonadota</taxon>
        <taxon>Alphaproteobacteria</taxon>
        <taxon>Acetobacterales</taxon>
        <taxon>Acetobacteraceae</taxon>
        <taxon>Bombella</taxon>
    </lineage>
</organism>
<evidence type="ECO:0000313" key="1">
    <source>
        <dbReference type="EMBL" id="MCX5615332.1"/>
    </source>
</evidence>
<keyword evidence="2" id="KW-1185">Reference proteome</keyword>
<proteinExistence type="predicted"/>